<keyword evidence="3" id="KW-1185">Reference proteome</keyword>
<reference evidence="2" key="1">
    <citation type="journal article" date="2023" name="Insect Mol. Biol.">
        <title>Genome sequencing provides insights into the evolution of gene families encoding plant cell wall-degrading enzymes in longhorned beetles.</title>
        <authorList>
            <person name="Shin N.R."/>
            <person name="Okamura Y."/>
            <person name="Kirsch R."/>
            <person name="Pauchet Y."/>
        </authorList>
    </citation>
    <scope>NUCLEOTIDE SEQUENCE</scope>
    <source>
        <strain evidence="2">RBIC_L_NR</strain>
    </source>
</reference>
<dbReference type="Proteomes" id="UP001162156">
    <property type="component" value="Unassembled WGS sequence"/>
</dbReference>
<organism evidence="2 3">
    <name type="scientific">Rhamnusium bicolor</name>
    <dbReference type="NCBI Taxonomy" id="1586634"/>
    <lineage>
        <taxon>Eukaryota</taxon>
        <taxon>Metazoa</taxon>
        <taxon>Ecdysozoa</taxon>
        <taxon>Arthropoda</taxon>
        <taxon>Hexapoda</taxon>
        <taxon>Insecta</taxon>
        <taxon>Pterygota</taxon>
        <taxon>Neoptera</taxon>
        <taxon>Endopterygota</taxon>
        <taxon>Coleoptera</taxon>
        <taxon>Polyphaga</taxon>
        <taxon>Cucujiformia</taxon>
        <taxon>Chrysomeloidea</taxon>
        <taxon>Cerambycidae</taxon>
        <taxon>Lepturinae</taxon>
        <taxon>Rhagiini</taxon>
        <taxon>Rhamnusium</taxon>
    </lineage>
</organism>
<dbReference type="EMBL" id="JANEYF010003015">
    <property type="protein sequence ID" value="KAJ8940180.1"/>
    <property type="molecule type" value="Genomic_DNA"/>
</dbReference>
<evidence type="ECO:0000313" key="3">
    <source>
        <dbReference type="Proteomes" id="UP001162156"/>
    </source>
</evidence>
<sequence length="89" mass="10714">MLSREDLILVSALILVLFTVVTHFFEKSVDYVSGLEQWEYKTKYVRFIFEEYINTSFETSFLFQCVFHSYCPMDRINRYCFIVATKLCH</sequence>
<accession>A0AAV8XNW2</accession>
<keyword evidence="1" id="KW-0812">Transmembrane</keyword>
<evidence type="ECO:0000256" key="1">
    <source>
        <dbReference type="SAM" id="Phobius"/>
    </source>
</evidence>
<evidence type="ECO:0000313" key="2">
    <source>
        <dbReference type="EMBL" id="KAJ8940180.1"/>
    </source>
</evidence>
<proteinExistence type="predicted"/>
<comment type="caution">
    <text evidence="2">The sequence shown here is derived from an EMBL/GenBank/DDBJ whole genome shotgun (WGS) entry which is preliminary data.</text>
</comment>
<gene>
    <name evidence="2" type="ORF">NQ314_010799</name>
</gene>
<keyword evidence="1" id="KW-1133">Transmembrane helix</keyword>
<keyword evidence="1" id="KW-0472">Membrane</keyword>
<protein>
    <submittedName>
        <fullName evidence="2">Uncharacterized protein</fullName>
    </submittedName>
</protein>
<dbReference type="AlphaFoldDB" id="A0AAV8XNW2"/>
<name>A0AAV8XNW2_9CUCU</name>
<feature type="transmembrane region" description="Helical" evidence="1">
    <location>
        <begin position="7"/>
        <end position="25"/>
    </location>
</feature>